<protein>
    <submittedName>
        <fullName evidence="8">Kinase-like protein</fullName>
    </submittedName>
</protein>
<dbReference type="InterPro" id="IPR011009">
    <property type="entry name" value="Kinase-like_dom_sf"/>
</dbReference>
<dbReference type="InterPro" id="IPR000719">
    <property type="entry name" value="Prot_kinase_dom"/>
</dbReference>
<dbReference type="CDD" id="cd21037">
    <property type="entry name" value="MLKL_NTD"/>
    <property type="match status" value="1"/>
</dbReference>
<dbReference type="AlphaFoldDB" id="A0A8H4ET54"/>
<keyword evidence="9" id="KW-1185">Reference proteome</keyword>
<dbReference type="InterPro" id="IPR059179">
    <property type="entry name" value="MLKL-like_MCAfunc"/>
</dbReference>
<evidence type="ECO:0000256" key="2">
    <source>
        <dbReference type="ARBA" id="ARBA00022741"/>
    </source>
</evidence>
<evidence type="ECO:0000313" key="8">
    <source>
        <dbReference type="EMBL" id="KAF0548851.1"/>
    </source>
</evidence>
<dbReference type="Gene3D" id="1.20.930.20">
    <property type="entry name" value="Adaptor protein Cbl, N-terminal domain"/>
    <property type="match status" value="1"/>
</dbReference>
<evidence type="ECO:0000256" key="6">
    <source>
        <dbReference type="SAM" id="MobiDB-lite"/>
    </source>
</evidence>
<keyword evidence="5" id="KW-0175">Coiled coil</keyword>
<dbReference type="PROSITE" id="PS50011">
    <property type="entry name" value="PROTEIN_KINASE_DOM"/>
    <property type="match status" value="1"/>
</dbReference>
<dbReference type="InterPro" id="IPR006597">
    <property type="entry name" value="Sel1-like"/>
</dbReference>
<dbReference type="GO" id="GO:0005524">
    <property type="term" value="F:ATP binding"/>
    <property type="evidence" value="ECO:0007669"/>
    <property type="project" value="UniProtKB-KW"/>
</dbReference>
<dbReference type="InterPro" id="IPR011990">
    <property type="entry name" value="TPR-like_helical_dom_sf"/>
</dbReference>
<evidence type="ECO:0000256" key="5">
    <source>
        <dbReference type="SAM" id="Coils"/>
    </source>
</evidence>
<dbReference type="EMBL" id="WTPW01000094">
    <property type="protein sequence ID" value="KAF0548851.1"/>
    <property type="molecule type" value="Genomic_DNA"/>
</dbReference>
<name>A0A8H4ET54_GIGMA</name>
<accession>A0A8H4ET54</accession>
<dbReference type="Gene3D" id="1.10.510.10">
    <property type="entry name" value="Transferase(Phosphotransferase) domain 1"/>
    <property type="match status" value="1"/>
</dbReference>
<feature type="coiled-coil region" evidence="5">
    <location>
        <begin position="118"/>
        <end position="178"/>
    </location>
</feature>
<dbReference type="Gene3D" id="1.25.40.10">
    <property type="entry name" value="Tetratricopeptide repeat domain"/>
    <property type="match status" value="1"/>
</dbReference>
<dbReference type="GO" id="GO:0007166">
    <property type="term" value="P:cell surface receptor signaling pathway"/>
    <property type="evidence" value="ECO:0007669"/>
    <property type="project" value="InterPro"/>
</dbReference>
<dbReference type="InterPro" id="IPR008266">
    <property type="entry name" value="Tyr_kinase_AS"/>
</dbReference>
<organism evidence="8 9">
    <name type="scientific">Gigaspora margarita</name>
    <dbReference type="NCBI Taxonomy" id="4874"/>
    <lineage>
        <taxon>Eukaryota</taxon>
        <taxon>Fungi</taxon>
        <taxon>Fungi incertae sedis</taxon>
        <taxon>Mucoromycota</taxon>
        <taxon>Glomeromycotina</taxon>
        <taxon>Glomeromycetes</taxon>
        <taxon>Diversisporales</taxon>
        <taxon>Gigasporaceae</taxon>
        <taxon>Gigaspora</taxon>
    </lineage>
</organism>
<sequence length="984" mass="114219">MAIEFDTKQDFMAITSIPDVLAYYTSLMTSIKYAVSEMSKLHENAECNKEICSIMMELVKTAESEMNLMMINMDNNMKNFIQSSYYLSFKRFKIIISNIKEYVKNVSTFRGYKKYIDAKEAKSKFEKLIKEYEKCIENLQFTHFTLKAVDKMNSYSYIGKVEKDLKEVEETLQNITCNDNRNIDVTVQEISIIRIQTAKQHSDVRAQRINSSELKDPLVSLENHHHHRGRIIKKLYNDFEVACKPIGDYKNQESELSILGKLQSQYILRFYGLSTVDNLKVIVIEWTNNGTLKELYNTYIIPWTRKLQIVQDICRGIVLLRRLNIFHQDLRCGNIFITNDFVPKLGNFRCTREVNVRAKNLSGLVTDIIRWMAPEQLERYERYRRDENTYTFSCEMFSFGMLIWELCYEKLPYENLEIKEISDHVLSGKREKLSLKNYSNPTDKEIQQEFVKIINKTWHHKPQQRISLASLHLTFEELVKKYPIPPDIPIPLQEKTSKLEEAMDIDSPPVDFLVPLEKGVEFHKNRDHKAALKCFEGNSNLGDPLAKYWLGYYLSYGYEVIEIDKERAKILFKEAADHDHSDAQCRYAVALLSDLKKEDPEDKKVENRNEIIHYFKLAANNKNPNAMYYLADIYIHGKLKVQSNEELGMMYLKLAADYNYEKAVNLLKQLNDVKNNAKNDAKIDAKNDAKNDVKNEVQNDVKIDAKNDAKNDVKNDKKDIKNDVKDEAINGVANGVANGVINKVANNEVMNDKVESDKVKNEIKSEIMNEDKNEAMNEDKSEVKSEGTNGDKNEDKSEKKSEGVNEDRSGEKSEAMNEDKSEEKSEAVNEDKSKIEMMIDNTSEAINGDKIKVINKNTIDVMNEDKNEIMNEDKNEVMSIDKNEDKCEVMNVDNNEAMNEKMNEDKSKVMNENINEDMNEDKNEVINKEKNEVMDEGKNEMMNEDNIGNMNEENEVMSDDDYERVNVDIEDSNEIRSGCYMFLS</sequence>
<evidence type="ECO:0000256" key="1">
    <source>
        <dbReference type="ARBA" id="ARBA00022679"/>
    </source>
</evidence>
<dbReference type="PANTHER" id="PTHR44329">
    <property type="entry name" value="SERINE/THREONINE-PROTEIN KINASE TNNI3K-RELATED"/>
    <property type="match status" value="1"/>
</dbReference>
<evidence type="ECO:0000259" key="7">
    <source>
        <dbReference type="PROSITE" id="PS50011"/>
    </source>
</evidence>
<keyword evidence="1" id="KW-0808">Transferase</keyword>
<keyword evidence="4" id="KW-0067">ATP-binding</keyword>
<dbReference type="SMART" id="SM00671">
    <property type="entry name" value="SEL1"/>
    <property type="match status" value="2"/>
</dbReference>
<feature type="region of interest" description="Disordered" evidence="6">
    <location>
        <begin position="752"/>
        <end position="834"/>
    </location>
</feature>
<dbReference type="InterPro" id="IPR036537">
    <property type="entry name" value="Adaptor_Cbl_N_dom_sf"/>
</dbReference>
<evidence type="ECO:0000313" key="9">
    <source>
        <dbReference type="Proteomes" id="UP000439903"/>
    </source>
</evidence>
<dbReference type="InterPro" id="IPR051681">
    <property type="entry name" value="Ser/Thr_Kinases-Pseudokinases"/>
</dbReference>
<dbReference type="PROSITE" id="PS00109">
    <property type="entry name" value="PROTEIN_KINASE_TYR"/>
    <property type="match status" value="1"/>
</dbReference>
<dbReference type="Pfam" id="PF08238">
    <property type="entry name" value="Sel1"/>
    <property type="match status" value="2"/>
</dbReference>
<feature type="coiled-coil region" evidence="5">
    <location>
        <begin position="660"/>
        <end position="723"/>
    </location>
</feature>
<dbReference type="Proteomes" id="UP000439903">
    <property type="component" value="Unassembled WGS sequence"/>
</dbReference>
<dbReference type="OrthoDB" id="2402178at2759"/>
<proteinExistence type="predicted"/>
<reference evidence="8 9" key="1">
    <citation type="journal article" date="2019" name="Environ. Microbiol.">
        <title>At the nexus of three kingdoms: the genome of the mycorrhizal fungus Gigaspora margarita provides insights into plant, endobacterial and fungal interactions.</title>
        <authorList>
            <person name="Venice F."/>
            <person name="Ghignone S."/>
            <person name="Salvioli di Fossalunga A."/>
            <person name="Amselem J."/>
            <person name="Novero M."/>
            <person name="Xianan X."/>
            <person name="Sedzielewska Toro K."/>
            <person name="Morin E."/>
            <person name="Lipzen A."/>
            <person name="Grigoriev I.V."/>
            <person name="Henrissat B."/>
            <person name="Martin F.M."/>
            <person name="Bonfante P."/>
        </authorList>
    </citation>
    <scope>NUCLEOTIDE SEQUENCE [LARGE SCALE GENOMIC DNA]</scope>
    <source>
        <strain evidence="8 9">BEG34</strain>
    </source>
</reference>
<dbReference type="SUPFAM" id="SSF56112">
    <property type="entry name" value="Protein kinase-like (PK-like)"/>
    <property type="match status" value="1"/>
</dbReference>
<evidence type="ECO:0000256" key="3">
    <source>
        <dbReference type="ARBA" id="ARBA00022777"/>
    </source>
</evidence>
<feature type="domain" description="Protein kinase" evidence="7">
    <location>
        <begin position="203"/>
        <end position="475"/>
    </location>
</feature>
<dbReference type="SUPFAM" id="SSF81901">
    <property type="entry name" value="HCP-like"/>
    <property type="match status" value="1"/>
</dbReference>
<dbReference type="GO" id="GO:0004674">
    <property type="term" value="F:protein serine/threonine kinase activity"/>
    <property type="evidence" value="ECO:0007669"/>
    <property type="project" value="TreeGrafter"/>
</dbReference>
<keyword evidence="2" id="KW-0547">Nucleotide-binding</keyword>
<evidence type="ECO:0000256" key="4">
    <source>
        <dbReference type="ARBA" id="ARBA00022840"/>
    </source>
</evidence>
<gene>
    <name evidence="8" type="ORF">F8M41_025704</name>
</gene>
<dbReference type="PANTHER" id="PTHR44329:SF288">
    <property type="entry name" value="MITOGEN-ACTIVATED PROTEIN KINASE KINASE KINASE 20"/>
    <property type="match status" value="1"/>
</dbReference>
<keyword evidence="3 8" id="KW-0418">Kinase</keyword>
<comment type="caution">
    <text evidence="8">The sequence shown here is derived from an EMBL/GenBank/DDBJ whole genome shotgun (WGS) entry which is preliminary data.</text>
</comment>
<dbReference type="Pfam" id="PF07714">
    <property type="entry name" value="PK_Tyr_Ser-Thr"/>
    <property type="match status" value="1"/>
</dbReference>
<dbReference type="InterPro" id="IPR001245">
    <property type="entry name" value="Ser-Thr/Tyr_kinase_cat_dom"/>
</dbReference>